<reference evidence="5" key="3">
    <citation type="submission" date="2015-02" db="UniProtKB">
        <authorList>
            <consortium name="EnsemblProtists"/>
        </authorList>
    </citation>
    <scope>IDENTIFICATION</scope>
    <source>
        <strain evidence="5">DAOM BR144</strain>
    </source>
</reference>
<evidence type="ECO:0000313" key="5">
    <source>
        <dbReference type="EnsemblProtists" id="PYU1_T007079"/>
    </source>
</evidence>
<dbReference type="InterPro" id="IPR023210">
    <property type="entry name" value="NADP_OxRdtase_dom"/>
</dbReference>
<comment type="similarity">
    <text evidence="1">Belongs to the shaker potassium channel beta subunit family.</text>
</comment>
<dbReference type="PANTHER" id="PTHR43150:SF2">
    <property type="entry name" value="HYPERKINETIC, ISOFORM M"/>
    <property type="match status" value="1"/>
</dbReference>
<evidence type="ECO:0000313" key="6">
    <source>
        <dbReference type="Proteomes" id="UP000019132"/>
    </source>
</evidence>
<dbReference type="PRINTS" id="PR01577">
    <property type="entry name" value="KCNABCHANNEL"/>
</dbReference>
<dbReference type="InterPro" id="IPR005399">
    <property type="entry name" value="K_chnl_volt-dep_bsu_KCNAB-rel"/>
</dbReference>
<evidence type="ECO:0000256" key="3">
    <source>
        <dbReference type="ARBA" id="ARBA00023002"/>
    </source>
</evidence>
<feature type="domain" description="NADP-dependent oxidoreductase" evidence="4">
    <location>
        <begin position="25"/>
        <end position="330"/>
    </location>
</feature>
<dbReference type="Proteomes" id="UP000019132">
    <property type="component" value="Unassembled WGS sequence"/>
</dbReference>
<dbReference type="Gene3D" id="3.20.20.100">
    <property type="entry name" value="NADP-dependent oxidoreductase domain"/>
    <property type="match status" value="1"/>
</dbReference>
<dbReference type="SUPFAM" id="SSF51430">
    <property type="entry name" value="NAD(P)-linked oxidoreductase"/>
    <property type="match status" value="1"/>
</dbReference>
<dbReference type="Pfam" id="PF00248">
    <property type="entry name" value="Aldo_ket_red"/>
    <property type="match status" value="1"/>
</dbReference>
<evidence type="ECO:0000256" key="2">
    <source>
        <dbReference type="ARBA" id="ARBA00022857"/>
    </source>
</evidence>
<keyword evidence="6" id="KW-1185">Reference proteome</keyword>
<dbReference type="HOGENOM" id="CLU_023205_2_0_1"/>
<dbReference type="OMA" id="NRWIEHD"/>
<evidence type="ECO:0000259" key="4">
    <source>
        <dbReference type="Pfam" id="PF00248"/>
    </source>
</evidence>
<dbReference type="CDD" id="cd19143">
    <property type="entry name" value="AKR_AKR6C1_2"/>
    <property type="match status" value="1"/>
</dbReference>
<dbReference type="PANTHER" id="PTHR43150">
    <property type="entry name" value="HYPERKINETIC, ISOFORM M"/>
    <property type="match status" value="1"/>
</dbReference>
<dbReference type="FunCoup" id="K3WQ37">
    <property type="interactions" value="18"/>
</dbReference>
<accession>K3WQ37</accession>
<dbReference type="eggNOG" id="KOG1575">
    <property type="taxonomic scope" value="Eukaryota"/>
</dbReference>
<keyword evidence="3" id="KW-0560">Oxidoreductase</keyword>
<dbReference type="InParanoid" id="K3WQ37"/>
<dbReference type="AlphaFoldDB" id="K3WQ37"/>
<organism evidence="5 6">
    <name type="scientific">Globisporangium ultimum (strain ATCC 200006 / CBS 805.95 / DAOM BR144)</name>
    <name type="common">Pythium ultimum</name>
    <dbReference type="NCBI Taxonomy" id="431595"/>
    <lineage>
        <taxon>Eukaryota</taxon>
        <taxon>Sar</taxon>
        <taxon>Stramenopiles</taxon>
        <taxon>Oomycota</taxon>
        <taxon>Peronosporomycetes</taxon>
        <taxon>Pythiales</taxon>
        <taxon>Pythiaceae</taxon>
        <taxon>Globisporangium</taxon>
    </lineage>
</organism>
<reference evidence="6" key="1">
    <citation type="journal article" date="2010" name="Genome Biol.">
        <title>Genome sequence of the necrotrophic plant pathogen Pythium ultimum reveals original pathogenicity mechanisms and effector repertoire.</title>
        <authorList>
            <person name="Levesque C.A."/>
            <person name="Brouwer H."/>
            <person name="Cano L."/>
            <person name="Hamilton J.P."/>
            <person name="Holt C."/>
            <person name="Huitema E."/>
            <person name="Raffaele S."/>
            <person name="Robideau G.P."/>
            <person name="Thines M."/>
            <person name="Win J."/>
            <person name="Zerillo M.M."/>
            <person name="Beakes G.W."/>
            <person name="Boore J.L."/>
            <person name="Busam D."/>
            <person name="Dumas B."/>
            <person name="Ferriera S."/>
            <person name="Fuerstenberg S.I."/>
            <person name="Gachon C.M."/>
            <person name="Gaulin E."/>
            <person name="Govers F."/>
            <person name="Grenville-Briggs L."/>
            <person name="Horner N."/>
            <person name="Hostetler J."/>
            <person name="Jiang R.H."/>
            <person name="Johnson J."/>
            <person name="Krajaejun T."/>
            <person name="Lin H."/>
            <person name="Meijer H.J."/>
            <person name="Moore B."/>
            <person name="Morris P."/>
            <person name="Phuntmart V."/>
            <person name="Puiu D."/>
            <person name="Shetty J."/>
            <person name="Stajich J.E."/>
            <person name="Tripathy S."/>
            <person name="Wawra S."/>
            <person name="van West P."/>
            <person name="Whitty B.R."/>
            <person name="Coutinho P.M."/>
            <person name="Henrissat B."/>
            <person name="Martin F."/>
            <person name="Thomas P.D."/>
            <person name="Tyler B.M."/>
            <person name="De Vries R.P."/>
            <person name="Kamoun S."/>
            <person name="Yandell M."/>
            <person name="Tisserat N."/>
            <person name="Buell C.R."/>
        </authorList>
    </citation>
    <scope>NUCLEOTIDE SEQUENCE</scope>
    <source>
        <strain evidence="6">DAOM:BR144</strain>
    </source>
</reference>
<name>K3WQ37_GLOUD</name>
<reference evidence="6" key="2">
    <citation type="submission" date="2010-04" db="EMBL/GenBank/DDBJ databases">
        <authorList>
            <person name="Buell R."/>
            <person name="Hamilton J."/>
            <person name="Hostetler J."/>
        </authorList>
    </citation>
    <scope>NUCLEOTIDE SEQUENCE [LARGE SCALE GENOMIC DNA]</scope>
    <source>
        <strain evidence="6">DAOM:BR144</strain>
    </source>
</reference>
<proteinExistence type="inferred from homology"/>
<dbReference type="VEuPathDB" id="FungiDB:PYU1_G007064"/>
<dbReference type="EMBL" id="GL376560">
    <property type="status" value="NOT_ANNOTATED_CDS"/>
    <property type="molecule type" value="Genomic_DNA"/>
</dbReference>
<sequence>MAASAPAHNMKYRFLGNSGLLVSALSFGSWVTFDHQLDFEKAYSILEHAYKKGINFFDNAEIYADGQSEIIMGKAIKTGIERGVWTREDLVISTKIFFGTEGKTGPNDQGLSRKHIIEGTKAALKRFDQEYVDLIFCHRPDPRTPIEETVRAMNYVIDQGWAFYWGTSEWNAHDVIEACQIADRLGLARPVFDQPQYHILERSRVDYDFVNLYRKYNYGLTTWSPLASGVLTGKYNNGIPEGSRLSLPQYKAMLSNGLEEKVEKVKQLEPIAKEIGATLAQFSIAWVAANKNVSTVILGATSIEQLDENLKAMEFIDKITPEIREKVDAIVQYKPRVLPSAEPMIIAARERYL</sequence>
<keyword evidence="2" id="KW-0521">NADP</keyword>
<dbReference type="GO" id="GO:0016491">
    <property type="term" value="F:oxidoreductase activity"/>
    <property type="evidence" value="ECO:0007669"/>
    <property type="project" value="UniProtKB-KW"/>
</dbReference>
<dbReference type="InterPro" id="IPR036812">
    <property type="entry name" value="NAD(P)_OxRdtase_dom_sf"/>
</dbReference>
<dbReference type="EnsemblProtists" id="PYU1_T007079">
    <property type="protein sequence ID" value="PYU1_T007079"/>
    <property type="gene ID" value="PYU1_G007064"/>
</dbReference>
<protein>
    <recommendedName>
        <fullName evidence="4">NADP-dependent oxidoreductase domain-containing protein</fullName>
    </recommendedName>
</protein>
<evidence type="ECO:0000256" key="1">
    <source>
        <dbReference type="ARBA" id="ARBA00006515"/>
    </source>
</evidence>
<dbReference type="STRING" id="431595.K3WQ37"/>